<keyword evidence="5 10" id="KW-0472">Membrane</keyword>
<evidence type="ECO:0000256" key="1">
    <source>
        <dbReference type="ARBA" id="ARBA00005585"/>
    </source>
</evidence>
<feature type="transmembrane region" description="Helical" evidence="10">
    <location>
        <begin position="197"/>
        <end position="221"/>
    </location>
</feature>
<feature type="domain" description="SSD" evidence="11">
    <location>
        <begin position="282"/>
        <end position="437"/>
    </location>
</feature>
<gene>
    <name evidence="12" type="primary">LOC103042169</name>
</gene>
<proteinExistence type="inferred from homology"/>
<dbReference type="Pfam" id="PF02460">
    <property type="entry name" value="Patched"/>
    <property type="match status" value="1"/>
</dbReference>
<feature type="transmembrane region" description="Helical" evidence="10">
    <location>
        <begin position="754"/>
        <end position="779"/>
    </location>
</feature>
<dbReference type="PROSITE" id="PS50156">
    <property type="entry name" value="SSD"/>
    <property type="match status" value="1"/>
</dbReference>
<keyword evidence="2" id="KW-1003">Cell membrane</keyword>
<dbReference type="AlphaFoldDB" id="A0A8B9GVF3"/>
<evidence type="ECO:0000313" key="13">
    <source>
        <dbReference type="Proteomes" id="UP000694621"/>
    </source>
</evidence>
<feature type="transmembrane region" description="Helical" evidence="10">
    <location>
        <begin position="282"/>
        <end position="304"/>
    </location>
</feature>
<evidence type="ECO:0000259" key="11">
    <source>
        <dbReference type="PROSITE" id="PS50156"/>
    </source>
</evidence>
<dbReference type="Proteomes" id="UP000694621">
    <property type="component" value="Unplaced"/>
</dbReference>
<dbReference type="GO" id="GO:0016020">
    <property type="term" value="C:membrane"/>
    <property type="evidence" value="ECO:0007669"/>
    <property type="project" value="InterPro"/>
</dbReference>
<evidence type="ECO:0000256" key="5">
    <source>
        <dbReference type="ARBA" id="ARBA00023136"/>
    </source>
</evidence>
<feature type="transmembrane region" description="Helical" evidence="10">
    <location>
        <begin position="829"/>
        <end position="852"/>
    </location>
</feature>
<dbReference type="Gene3D" id="1.20.1640.10">
    <property type="entry name" value="Multidrug efflux transporter AcrB transmembrane domain"/>
    <property type="match status" value="2"/>
</dbReference>
<comment type="function">
    <text evidence="7">May play a role in sperm development or sperm function. However, does not appear to have an essential role in spermatogenesis or male fertility.</text>
</comment>
<feature type="transmembrane region" description="Helical" evidence="10">
    <location>
        <begin position="791"/>
        <end position="817"/>
    </location>
</feature>
<protein>
    <recommendedName>
        <fullName evidence="9">Patched domain-containing protein 3</fullName>
    </recommendedName>
</protein>
<name>A0A8B9GVF3_ASTMX</name>
<keyword evidence="4 10" id="KW-1133">Transmembrane helix</keyword>
<dbReference type="FunFam" id="1.20.1640.10:FF:000013">
    <property type="entry name" value="PaTched Related family"/>
    <property type="match status" value="1"/>
</dbReference>
<accession>A0A8B9GVF3</accession>
<dbReference type="InterPro" id="IPR051697">
    <property type="entry name" value="Patched_domain-protein"/>
</dbReference>
<dbReference type="InterPro" id="IPR003392">
    <property type="entry name" value="PTHD_SSD"/>
</dbReference>
<comment type="subcellular location">
    <subcellularLocation>
        <location evidence="8">Cell projection</location>
        <location evidence="8">Cilium</location>
        <location evidence="8">Flagellum membrane</location>
        <topology evidence="8">Multi-pass membrane protein</topology>
    </subcellularLocation>
</comment>
<evidence type="ECO:0000256" key="3">
    <source>
        <dbReference type="ARBA" id="ARBA00022692"/>
    </source>
</evidence>
<feature type="transmembrane region" description="Helical" evidence="10">
    <location>
        <begin position="347"/>
        <end position="365"/>
    </location>
</feature>
<feature type="transmembrane region" description="Helical" evidence="10">
    <location>
        <begin position="502"/>
        <end position="522"/>
    </location>
</feature>
<evidence type="ECO:0000256" key="9">
    <source>
        <dbReference type="ARBA" id="ARBA00074262"/>
    </source>
</evidence>
<dbReference type="PANTHER" id="PTHR10796:SF60">
    <property type="entry name" value="PATCHED DOMAIN-CONTAINING PROTEIN 3"/>
    <property type="match status" value="1"/>
</dbReference>
<sequence length="1009" mass="114518">LMPTWTHQATYSLIPFIPVGEKICNNPTVNLSKPISIGFQKFGRFVGSNPWWFFLCPLLISTLLGSGFYFLEERESNDIEEQFTPVNGPAKLERQFVQQNFPLNDSVFSNQRLYTDGVYASFIAVSTSPSILTRAAFREIERLDRSIRALNVSVGGEALTFDGLCARRYKKCIPNKILDVYNFYGERFEKTELTFPFFRFGFTPVFLGYSVGGVNVSSAVLKSAKAIRFFYFLKEDNRSRTDLWLNEFLKVFPSNLSTKFIKVTYSTSLSRQVEFEANTKDVIPLFSITYVIAIAFSILSCLRFDCVRNKVWVATFGVLSAGLAVLSSFGMMLHIGVPFVMTVANSPFLILGIGVDDMFILISCWQQTNVHDRVEDRLANTYKEAAISITITTLTDVFYIGLMTPFRSVQSFCLYTSTSILFCYMYSITFFGAFLVLNGRRENRNQHWLTCKEVPEECPTDQSKWHELCCVGGAYDLHTGSEEVQPMNHFFKKYYGPFLTKSWTKVFVILLYMLYLTVSIYGCFQIKEGIDLRNLAADDSYVVRYYDDEKAYFSEYGPNIMVIVRSEFSYWDEKNMSDLESCVEDFKNLSFIEKDIFTSWIKSYKYYGYHTNLNLSAEHVFKDNLGTFLRFYSDFRQDVNFTNNSIYASRFFIQTVNISTALDEMNMLNKLRDTAQRCPVPLLVYHPAFIYHDQYAVIVSNTIQNIAVTTAVMLLISLLLIPNPLCSLWVTFSIASVIVGVTGFMALWDVNLDTISMIILVVCIGFSVDFSAHISYSFVSSKKLSANEKAVDALFSLGYPILQGAVSTILGVVVLSASKNYIFRTFFKIMFLVIFFGLFHGITFIPVFLTFFDMCSGMYDKVNKDKQGLEDQATGNSHGNNIQSKAKENDLTEKEIYFNHTFLPDVTEPCNSKPCPSVWGLTGISQDVQNSQMCMISTIPMFKVDSQTYTVHMYANHDTATFAVNGQSKCGPDDQNCVGNVNVKSEMSNHCTANNIPSIFSSFSDVDGS</sequence>
<dbReference type="InterPro" id="IPR000731">
    <property type="entry name" value="SSD"/>
</dbReference>
<evidence type="ECO:0000256" key="7">
    <source>
        <dbReference type="ARBA" id="ARBA00057027"/>
    </source>
</evidence>
<dbReference type="PANTHER" id="PTHR10796">
    <property type="entry name" value="PATCHED-RELATED"/>
    <property type="match status" value="1"/>
</dbReference>
<feature type="transmembrane region" description="Helical" evidence="10">
    <location>
        <begin position="311"/>
        <end position="335"/>
    </location>
</feature>
<evidence type="ECO:0000256" key="2">
    <source>
        <dbReference type="ARBA" id="ARBA00022475"/>
    </source>
</evidence>
<feature type="transmembrane region" description="Helical" evidence="10">
    <location>
        <begin position="385"/>
        <end position="402"/>
    </location>
</feature>
<keyword evidence="3 10" id="KW-0812">Transmembrane</keyword>
<keyword evidence="6" id="KW-0325">Glycoprotein</keyword>
<feature type="transmembrane region" description="Helical" evidence="10">
    <location>
        <begin position="728"/>
        <end position="748"/>
    </location>
</feature>
<feature type="transmembrane region" description="Helical" evidence="10">
    <location>
        <begin position="703"/>
        <end position="721"/>
    </location>
</feature>
<evidence type="ECO:0000313" key="12">
    <source>
        <dbReference type="Ensembl" id="ENSAMXP00005002789.1"/>
    </source>
</evidence>
<feature type="transmembrane region" description="Helical" evidence="10">
    <location>
        <begin position="414"/>
        <end position="437"/>
    </location>
</feature>
<dbReference type="SUPFAM" id="SSF82866">
    <property type="entry name" value="Multidrug efflux transporter AcrB transmembrane domain"/>
    <property type="match status" value="2"/>
</dbReference>
<reference evidence="12" key="1">
    <citation type="submission" date="2025-08" db="UniProtKB">
        <authorList>
            <consortium name="Ensembl"/>
        </authorList>
    </citation>
    <scope>IDENTIFICATION</scope>
</reference>
<evidence type="ECO:0000256" key="6">
    <source>
        <dbReference type="ARBA" id="ARBA00023180"/>
    </source>
</evidence>
<organism evidence="12 13">
    <name type="scientific">Astyanax mexicanus</name>
    <name type="common">Blind cave fish</name>
    <name type="synonym">Astyanax fasciatus mexicanus</name>
    <dbReference type="NCBI Taxonomy" id="7994"/>
    <lineage>
        <taxon>Eukaryota</taxon>
        <taxon>Metazoa</taxon>
        <taxon>Chordata</taxon>
        <taxon>Craniata</taxon>
        <taxon>Vertebrata</taxon>
        <taxon>Euteleostomi</taxon>
        <taxon>Actinopterygii</taxon>
        <taxon>Neopterygii</taxon>
        <taxon>Teleostei</taxon>
        <taxon>Ostariophysi</taxon>
        <taxon>Characiformes</taxon>
        <taxon>Characoidei</taxon>
        <taxon>Acestrorhamphidae</taxon>
        <taxon>Acestrorhamphinae</taxon>
        <taxon>Astyanax</taxon>
    </lineage>
</organism>
<evidence type="ECO:0000256" key="10">
    <source>
        <dbReference type="SAM" id="Phobius"/>
    </source>
</evidence>
<evidence type="ECO:0000256" key="8">
    <source>
        <dbReference type="ARBA" id="ARBA00060429"/>
    </source>
</evidence>
<comment type="similarity">
    <text evidence="1">Belongs to the patched family.</text>
</comment>
<feature type="transmembrane region" description="Helical" evidence="10">
    <location>
        <begin position="51"/>
        <end position="71"/>
    </location>
</feature>
<dbReference type="Ensembl" id="ENSAMXT00005003150.1">
    <property type="protein sequence ID" value="ENSAMXP00005002789.1"/>
    <property type="gene ID" value="ENSAMXG00005001674.1"/>
</dbReference>
<dbReference type="GO" id="GO:0097225">
    <property type="term" value="C:sperm midpiece"/>
    <property type="evidence" value="ECO:0007669"/>
    <property type="project" value="UniProtKB-ARBA"/>
</dbReference>
<evidence type="ECO:0000256" key="4">
    <source>
        <dbReference type="ARBA" id="ARBA00022989"/>
    </source>
</evidence>